<name>A0A4Y9SZ84_9BURK</name>
<dbReference type="InterPro" id="IPR010272">
    <property type="entry name" value="T6SS_TssF"/>
</dbReference>
<reference evidence="1 2" key="1">
    <citation type="submission" date="2019-03" db="EMBL/GenBank/DDBJ databases">
        <title>Draft genome of Massilia hortus sp. nov., a novel bacterial species of the Oxalobacteraceae family.</title>
        <authorList>
            <person name="Peta V."/>
            <person name="Raths R."/>
            <person name="Bucking H."/>
        </authorList>
    </citation>
    <scope>NUCLEOTIDE SEQUENCE [LARGE SCALE GENOMIC DNA]</scope>
    <source>
        <strain evidence="1 2">ONC3</strain>
    </source>
</reference>
<dbReference type="EMBL" id="SPUM01000081">
    <property type="protein sequence ID" value="TFW31772.1"/>
    <property type="molecule type" value="Genomic_DNA"/>
</dbReference>
<evidence type="ECO:0000313" key="1">
    <source>
        <dbReference type="EMBL" id="TFW31772.1"/>
    </source>
</evidence>
<dbReference type="RefSeq" id="WP_135190112.1">
    <property type="nucleotide sequence ID" value="NZ_SPUM01000081.1"/>
</dbReference>
<dbReference type="Pfam" id="PF05947">
    <property type="entry name" value="T6SS_TssF"/>
    <property type="match status" value="1"/>
</dbReference>
<dbReference type="PANTHER" id="PTHR35370">
    <property type="entry name" value="CYTOPLASMIC PROTEIN-RELATED-RELATED"/>
    <property type="match status" value="1"/>
</dbReference>
<organism evidence="1 2">
    <name type="scientific">Massilia horti</name>
    <dbReference type="NCBI Taxonomy" id="2562153"/>
    <lineage>
        <taxon>Bacteria</taxon>
        <taxon>Pseudomonadati</taxon>
        <taxon>Pseudomonadota</taxon>
        <taxon>Betaproteobacteria</taxon>
        <taxon>Burkholderiales</taxon>
        <taxon>Oxalobacteraceae</taxon>
        <taxon>Telluria group</taxon>
        <taxon>Massilia</taxon>
    </lineage>
</organism>
<comment type="caution">
    <text evidence="1">The sequence shown here is derived from an EMBL/GenBank/DDBJ whole genome shotgun (WGS) entry which is preliminary data.</text>
</comment>
<dbReference type="OrthoDB" id="9763676at2"/>
<protein>
    <submittedName>
        <fullName evidence="1">Type VI secretion system baseplate subunit TssF</fullName>
    </submittedName>
</protein>
<accession>A0A4Y9SZ84</accession>
<dbReference type="PIRSF" id="PIRSF028304">
    <property type="entry name" value="UCP028304"/>
    <property type="match status" value="1"/>
</dbReference>
<proteinExistence type="predicted"/>
<dbReference type="AlphaFoldDB" id="A0A4Y9SZ84"/>
<dbReference type="PANTHER" id="PTHR35370:SF1">
    <property type="entry name" value="TYPE VI SECRETION SYSTEM COMPONENT TSSF1"/>
    <property type="match status" value="1"/>
</dbReference>
<sequence length="609" mass="67234">MRRLLPYVEHELALLRDYAREFARQYPTLAPALGLHGNICEDPHVERWIEATALLNARTSMRLDAEYPQFTEALLNANYPHYLRPFPACSIARVDHTAHATQLAEKPLVIPRGAILNAVEHKGVVCRFRTVYDSVVLPLAVTEAVFRPMIDAPASIVLPAGAMTSISLTVEGPSPASLQALGQRPLRLYIDGPQPFCATLRDTLFMRSMAAYLQVDGGPTWRRLDQMPLRPVGLADDEALLPFPAASHPAYRILSEYFAFPEKFDFVDLDLTMLAPLVPAGASRLTLHLMITGIRAGSDMARVLASLSARNLATACTPVVNLFPQRAAPIALTHQRVEYPLMADASRPAAYEVYSIDDVRVVRETPHGSTITEFHPYYSLRHGKAGRRGHYWVARRDEALALAQAGHELQLSLVDIDLDPTSIELATVSVALTCTNRNLPHDLPWGAPGGDLTPELPAGGYPIRFLRRPSATLRFSSEAHWRLIAHLSLNHRSLADLESFKEMLTLYDIADSQVTQRLIAGLTGLSQKQARAWIDDEQGGALVHGIEVQLTVDEDAFVGVSLHAFAQVIEHFLGLYVHVNSFAQLVVISKQTGKDLIRCQPRIGALSLL</sequence>
<keyword evidence="2" id="KW-1185">Reference proteome</keyword>
<gene>
    <name evidence="1" type="primary">tssF</name>
    <name evidence="1" type="ORF">E4O92_12550</name>
</gene>
<dbReference type="NCBIfam" id="TIGR03359">
    <property type="entry name" value="VI_chp_6"/>
    <property type="match status" value="1"/>
</dbReference>
<dbReference type="Proteomes" id="UP000297258">
    <property type="component" value="Unassembled WGS sequence"/>
</dbReference>
<evidence type="ECO:0000313" key="2">
    <source>
        <dbReference type="Proteomes" id="UP000297258"/>
    </source>
</evidence>